<sequence>HESLSYLVLDTLSGCCGLEGLSQVCKNIEGFHEDLDKDGSEALSTAFNMGALQRVPEYIDSLTQISRSLMWGRAVVEEALLDLGSATSWESMGECLRRQSMTVSAICDKPAGYWVLRNQDRGILNGMHPLPLLTAAGSLCPPESELPHSEVPRLRLRAQPRSVGSVAMTWAGPCSAGRAPPSLRRGEQGAAEELLHQGLEGSPSSQLRLSASILGVLALLHHDGPSEDSIEQFLQKGREALQGIPGTTAEPSLVVSSAKGLLSEDLAGAVSASWSSAPAHFRALCWSSALMACETAALVLRCCSGREAWEQVTQRLDGLSSIAKGFIECIREEGAAAAFAPPPRGSPADSEVPASGPRSLCIGHFGIPWLWSFLTGCTTALLPVALWCCTSLPKAGSGKKVKDGHEALHSSRVALKNLLQVLQGGLADLQSDLAGAAADPQPLRASQASDAPEVYDFAQVPAMAFSALADFPRHRETAQEAVLDAHRKQLKSLHEAIAQRLALLKSRGAFKP</sequence>
<evidence type="ECO:0000313" key="2">
    <source>
        <dbReference type="Proteomes" id="UP000626109"/>
    </source>
</evidence>
<proteinExistence type="predicted"/>
<organism evidence="1 2">
    <name type="scientific">Polarella glacialis</name>
    <name type="common">Dinoflagellate</name>
    <dbReference type="NCBI Taxonomy" id="89957"/>
    <lineage>
        <taxon>Eukaryota</taxon>
        <taxon>Sar</taxon>
        <taxon>Alveolata</taxon>
        <taxon>Dinophyceae</taxon>
        <taxon>Suessiales</taxon>
        <taxon>Suessiaceae</taxon>
        <taxon>Polarella</taxon>
    </lineage>
</organism>
<dbReference type="EMBL" id="CAJNNW010028102">
    <property type="protein sequence ID" value="CAE8694659.1"/>
    <property type="molecule type" value="Genomic_DNA"/>
</dbReference>
<evidence type="ECO:0000313" key="1">
    <source>
        <dbReference type="EMBL" id="CAE8694659.1"/>
    </source>
</evidence>
<accession>A0A813KBC5</accession>
<feature type="non-terminal residue" evidence="1">
    <location>
        <position position="512"/>
    </location>
</feature>
<dbReference type="AlphaFoldDB" id="A0A813KBC5"/>
<comment type="caution">
    <text evidence="1">The sequence shown here is derived from an EMBL/GenBank/DDBJ whole genome shotgun (WGS) entry which is preliminary data.</text>
</comment>
<protein>
    <submittedName>
        <fullName evidence="1">Uncharacterized protein</fullName>
    </submittedName>
</protein>
<dbReference type="Proteomes" id="UP000626109">
    <property type="component" value="Unassembled WGS sequence"/>
</dbReference>
<reference evidence="1" key="1">
    <citation type="submission" date="2021-02" db="EMBL/GenBank/DDBJ databases">
        <authorList>
            <person name="Dougan E. K."/>
            <person name="Rhodes N."/>
            <person name="Thang M."/>
            <person name="Chan C."/>
        </authorList>
    </citation>
    <scope>NUCLEOTIDE SEQUENCE</scope>
</reference>
<name>A0A813KBC5_POLGL</name>
<gene>
    <name evidence="1" type="ORF">PGLA2088_LOCUS28960</name>
</gene>